<evidence type="ECO:0000256" key="2">
    <source>
        <dbReference type="ARBA" id="ARBA00023002"/>
    </source>
</evidence>
<evidence type="ECO:0000256" key="4">
    <source>
        <dbReference type="RuleBase" id="RU004175"/>
    </source>
</evidence>
<proteinExistence type="inferred from homology"/>
<evidence type="ECO:0000256" key="3">
    <source>
        <dbReference type="PIRNR" id="PIRNR000099"/>
    </source>
</evidence>
<dbReference type="Gene3D" id="1.20.5.1300">
    <property type="match status" value="1"/>
</dbReference>
<dbReference type="PANTHER" id="PTHR21256:SF2">
    <property type="entry name" value="HISTIDINE BIOSYNTHESIS TRIFUNCTIONAL PROTEIN"/>
    <property type="match status" value="1"/>
</dbReference>
<dbReference type="PANTHER" id="PTHR21256">
    <property type="entry name" value="HISTIDINOL DEHYDROGENASE HDH"/>
    <property type="match status" value="1"/>
</dbReference>
<dbReference type="InterPro" id="IPR016161">
    <property type="entry name" value="Ald_DH/histidinol_DH"/>
</dbReference>
<evidence type="ECO:0000313" key="5">
    <source>
        <dbReference type="EMBL" id="MFC4350432.1"/>
    </source>
</evidence>
<accession>A0ABV8UGT9</accession>
<dbReference type="Gene3D" id="3.40.50.1980">
    <property type="entry name" value="Nitrogenase molybdenum iron protein domain"/>
    <property type="match status" value="2"/>
</dbReference>
<dbReference type="InterPro" id="IPR022695">
    <property type="entry name" value="Histidinol_DH_monofunct"/>
</dbReference>
<keyword evidence="2 3" id="KW-0560">Oxidoreductase</keyword>
<evidence type="ECO:0000313" key="6">
    <source>
        <dbReference type="Proteomes" id="UP001595799"/>
    </source>
</evidence>
<keyword evidence="6" id="KW-1185">Reference proteome</keyword>
<sequence length="418" mass="45560">MRHIKAPQPQNAQDQSDLTTTIANILNDVRSGGDAALRSFTEQFDKVRLEALEVSPQQISEAIESLDEALERDMRYGIERITDFARRQRETLKELECEPRPGLHLGHRHIPVYRAGCYVPGGRYPLLSAAQMSIIPAKVAGVEEVIACTPPNTHPAVLAAAHLAGADRIFQVGGAQAVAAMAFGTESIPAVDMIVGPGNKFVTEAKRQVFGTVGLDQLAGPSEIYTLADDSGDPRWIAADLLGQAEHDTASRPGLVTTSRDVGEATLEEIERQLSSLSTAEVARAAWEKQGEIALCDDLEEAIAYMDRIAPEHLQVHTRDPHGVGRRLRNYGSLFIGREASVVYSDKICGTNHILPTGTNARYTGGLWVGTFLKTCTHQWMEPAGVEEIAPYAVRQSEREGMEGHRRAAALRLDDSVV</sequence>
<dbReference type="CDD" id="cd06572">
    <property type="entry name" value="Histidinol_dh"/>
    <property type="match status" value="1"/>
</dbReference>
<dbReference type="InterPro" id="IPR012131">
    <property type="entry name" value="Hstdl_DH"/>
</dbReference>
<dbReference type="NCBIfam" id="TIGR00069">
    <property type="entry name" value="hisD"/>
    <property type="match status" value="1"/>
</dbReference>
<comment type="similarity">
    <text evidence="1 3 4">Belongs to the histidinol dehydrogenase family.</text>
</comment>
<organism evidence="5 6">
    <name type="scientific">Fodinicurvata halophila</name>
    <dbReference type="NCBI Taxonomy" id="1419723"/>
    <lineage>
        <taxon>Bacteria</taxon>
        <taxon>Pseudomonadati</taxon>
        <taxon>Pseudomonadota</taxon>
        <taxon>Alphaproteobacteria</taxon>
        <taxon>Rhodospirillales</taxon>
        <taxon>Rhodovibrionaceae</taxon>
        <taxon>Fodinicurvata</taxon>
    </lineage>
</organism>
<dbReference type="RefSeq" id="WP_382420768.1">
    <property type="nucleotide sequence ID" value="NZ_JBHSCW010000001.1"/>
</dbReference>
<dbReference type="EC" id="1.1.1.23" evidence="5"/>
<dbReference type="EMBL" id="JBHSCW010000001">
    <property type="protein sequence ID" value="MFC4350432.1"/>
    <property type="molecule type" value="Genomic_DNA"/>
</dbReference>
<protein>
    <submittedName>
        <fullName evidence="5">Histidinol dehydrogenase</fullName>
        <ecNumber evidence="5">1.1.1.23</ecNumber>
    </submittedName>
</protein>
<dbReference type="PRINTS" id="PR00083">
    <property type="entry name" value="HOLDHDRGNASE"/>
</dbReference>
<reference evidence="6" key="1">
    <citation type="journal article" date="2019" name="Int. J. Syst. Evol. Microbiol.">
        <title>The Global Catalogue of Microorganisms (GCM) 10K type strain sequencing project: providing services to taxonomists for standard genome sequencing and annotation.</title>
        <authorList>
            <consortium name="The Broad Institute Genomics Platform"/>
            <consortium name="The Broad Institute Genome Sequencing Center for Infectious Disease"/>
            <person name="Wu L."/>
            <person name="Ma J."/>
        </authorList>
    </citation>
    <scope>NUCLEOTIDE SEQUENCE [LARGE SCALE GENOMIC DNA]</scope>
    <source>
        <strain evidence="6">CECT 8472</strain>
    </source>
</reference>
<gene>
    <name evidence="5" type="primary">hisD</name>
    <name evidence="5" type="ORF">ACFOW6_02620</name>
</gene>
<comment type="caution">
    <text evidence="5">The sequence shown here is derived from an EMBL/GenBank/DDBJ whole genome shotgun (WGS) entry which is preliminary data.</text>
</comment>
<dbReference type="Pfam" id="PF00815">
    <property type="entry name" value="Histidinol_dh"/>
    <property type="match status" value="1"/>
</dbReference>
<dbReference type="SUPFAM" id="SSF53720">
    <property type="entry name" value="ALDH-like"/>
    <property type="match status" value="1"/>
</dbReference>
<dbReference type="Proteomes" id="UP001595799">
    <property type="component" value="Unassembled WGS sequence"/>
</dbReference>
<evidence type="ECO:0000256" key="1">
    <source>
        <dbReference type="ARBA" id="ARBA00010178"/>
    </source>
</evidence>
<dbReference type="PIRSF" id="PIRSF000099">
    <property type="entry name" value="Histidinol_dh"/>
    <property type="match status" value="1"/>
</dbReference>
<name>A0ABV8UGT9_9PROT</name>
<dbReference type="GO" id="GO:0004399">
    <property type="term" value="F:histidinol dehydrogenase activity"/>
    <property type="evidence" value="ECO:0007669"/>
    <property type="project" value="UniProtKB-EC"/>
</dbReference>